<feature type="non-terminal residue" evidence="2">
    <location>
        <position position="1"/>
    </location>
</feature>
<reference evidence="2" key="1">
    <citation type="submission" date="2021-02" db="EMBL/GenBank/DDBJ databases">
        <authorList>
            <person name="Nieuwenhuis M."/>
            <person name="Van De Peppel L.J.J."/>
        </authorList>
    </citation>
    <scope>NUCLEOTIDE SEQUENCE</scope>
    <source>
        <strain evidence="2">D49</strain>
    </source>
</reference>
<comment type="caution">
    <text evidence="2">The sequence shown here is derived from an EMBL/GenBank/DDBJ whole genome shotgun (WGS) entry which is preliminary data.</text>
</comment>
<reference evidence="2" key="2">
    <citation type="submission" date="2021-10" db="EMBL/GenBank/DDBJ databases">
        <title>Phylogenomics reveals ancestral predisposition of the termite-cultivated fungus Termitomyces towards a domesticated lifestyle.</title>
        <authorList>
            <person name="Auxier B."/>
            <person name="Grum-Grzhimaylo A."/>
            <person name="Cardenas M.E."/>
            <person name="Lodge J.D."/>
            <person name="Laessoe T."/>
            <person name="Pedersen O."/>
            <person name="Smith M.E."/>
            <person name="Kuyper T.W."/>
            <person name="Franco-Molano E.A."/>
            <person name="Baroni T.J."/>
            <person name="Aanen D.K."/>
        </authorList>
    </citation>
    <scope>NUCLEOTIDE SEQUENCE</scope>
    <source>
        <strain evidence="2">D49</strain>
    </source>
</reference>
<evidence type="ECO:0000313" key="3">
    <source>
        <dbReference type="Proteomes" id="UP000717328"/>
    </source>
</evidence>
<protein>
    <submittedName>
        <fullName evidence="2">Uncharacterized protein</fullName>
    </submittedName>
</protein>
<dbReference type="AlphaFoldDB" id="A0A9P7KEG4"/>
<accession>A0A9P7KEG4</accession>
<evidence type="ECO:0000313" key="2">
    <source>
        <dbReference type="EMBL" id="KAG5649121.1"/>
    </source>
</evidence>
<dbReference type="EMBL" id="JABCKI010002180">
    <property type="protein sequence ID" value="KAG5646933.1"/>
    <property type="molecule type" value="Genomic_DNA"/>
</dbReference>
<organism evidence="2 3">
    <name type="scientific">Sphagnurus paluster</name>
    <dbReference type="NCBI Taxonomy" id="117069"/>
    <lineage>
        <taxon>Eukaryota</taxon>
        <taxon>Fungi</taxon>
        <taxon>Dikarya</taxon>
        <taxon>Basidiomycota</taxon>
        <taxon>Agaricomycotina</taxon>
        <taxon>Agaricomycetes</taxon>
        <taxon>Agaricomycetidae</taxon>
        <taxon>Agaricales</taxon>
        <taxon>Tricholomatineae</taxon>
        <taxon>Lyophyllaceae</taxon>
        <taxon>Sphagnurus</taxon>
    </lineage>
</organism>
<proteinExistence type="predicted"/>
<dbReference type="EMBL" id="JABCKI010001567">
    <property type="protein sequence ID" value="KAG5649121.1"/>
    <property type="molecule type" value="Genomic_DNA"/>
</dbReference>
<keyword evidence="3" id="KW-1185">Reference proteome</keyword>
<evidence type="ECO:0000313" key="1">
    <source>
        <dbReference type="EMBL" id="KAG5646933.1"/>
    </source>
</evidence>
<dbReference type="OrthoDB" id="3048394at2759"/>
<sequence>PLHDNGRLVEPEEIEAYRSTHHFRGPPCLCTMLDNDDTISTKEAIFESKVENDRQR</sequence>
<dbReference type="Proteomes" id="UP000717328">
    <property type="component" value="Unassembled WGS sequence"/>
</dbReference>
<name>A0A9P7KEG4_9AGAR</name>
<gene>
    <name evidence="2" type="ORF">H0H81_006153</name>
    <name evidence="1" type="ORF">H0H81_008013</name>
</gene>
<feature type="non-terminal residue" evidence="2">
    <location>
        <position position="56"/>
    </location>
</feature>